<dbReference type="Pfam" id="PF19276">
    <property type="entry name" value="HD_assoc_2"/>
    <property type="match status" value="1"/>
</dbReference>
<evidence type="ECO:0000259" key="1">
    <source>
        <dbReference type="Pfam" id="PF19276"/>
    </source>
</evidence>
<evidence type="ECO:0000313" key="3">
    <source>
        <dbReference type="Proteomes" id="UP000218615"/>
    </source>
</evidence>
<name>A0A284VPA3_9EURY</name>
<keyword evidence="3" id="KW-1185">Reference proteome</keyword>
<protein>
    <recommendedName>
        <fullName evidence="1">HD-associated domain-containing protein</fullName>
    </recommendedName>
</protein>
<accession>A0A284VPA3</accession>
<evidence type="ECO:0000313" key="2">
    <source>
        <dbReference type="EMBL" id="SNQ61111.1"/>
    </source>
</evidence>
<dbReference type="AlphaFoldDB" id="A0A284VPA3"/>
<dbReference type="Gene3D" id="1.10.3210.10">
    <property type="entry name" value="Hypothetical protein af1432"/>
    <property type="match status" value="1"/>
</dbReference>
<dbReference type="InterPro" id="IPR045509">
    <property type="entry name" value="HD_assoc_2"/>
</dbReference>
<dbReference type="Proteomes" id="UP000218615">
    <property type="component" value="Unassembled WGS sequence"/>
</dbReference>
<sequence length="169" mass="19698">MDFISRLCVGTVNELDDAYKSNYPENAKILYLDNKGSYDLDELLEFLLGTYAEMYSNVYYNDTVSCAEAMMAKALHLAYDAGDIDRSSLYTFTDSELYSYLENLENDLIREIVLSVKYRRFFKPIVEFDLDLRIKMQIVEIEEKIAAKFDLDQNNFKSLVIRLSQIPLQ</sequence>
<reference evidence="3" key="1">
    <citation type="submission" date="2017-06" db="EMBL/GenBank/DDBJ databases">
        <authorList>
            <person name="Cremers G."/>
        </authorList>
    </citation>
    <scope>NUCLEOTIDE SEQUENCE [LARGE SCALE GENOMIC DNA]</scope>
</reference>
<proteinExistence type="predicted"/>
<gene>
    <name evidence="2" type="ORF">MNV_2300003</name>
</gene>
<organism evidence="2 3">
    <name type="scientific">Candidatus Methanoperedens nitratireducens</name>
    <dbReference type="NCBI Taxonomy" id="1392998"/>
    <lineage>
        <taxon>Archaea</taxon>
        <taxon>Methanobacteriati</taxon>
        <taxon>Methanobacteriota</taxon>
        <taxon>Stenosarchaea group</taxon>
        <taxon>Methanomicrobia</taxon>
        <taxon>Methanosarcinales</taxon>
        <taxon>ANME-2 cluster</taxon>
        <taxon>Candidatus Methanoperedentaceae</taxon>
        <taxon>Candidatus Methanoperedens</taxon>
    </lineage>
</organism>
<dbReference type="EMBL" id="FZMP01000147">
    <property type="protein sequence ID" value="SNQ61111.1"/>
    <property type="molecule type" value="Genomic_DNA"/>
</dbReference>
<feature type="domain" description="HD-associated" evidence="1">
    <location>
        <begin position="52"/>
        <end position="154"/>
    </location>
</feature>
<dbReference type="SUPFAM" id="SSF109604">
    <property type="entry name" value="HD-domain/PDEase-like"/>
    <property type="match status" value="1"/>
</dbReference>